<accession>A0ACD4PC95</accession>
<reference evidence="1" key="1">
    <citation type="journal article" date="2024" name="Int. J. Syst. Evol. Microbiol.">
        <title>Pseudomonas fortuita sp. nov., isolated from the endosphere of a wild yam.</title>
        <authorList>
            <person name="Carlier A."/>
            <person name="Beaumel M."/>
            <person name="Moreau S."/>
            <person name="Acar T."/>
            <person name="Sana T.G."/>
            <person name="Cnockaert M."/>
            <person name="Vandamme P."/>
        </authorList>
    </citation>
    <scope>NUCLEOTIDE SEQUENCE</scope>
    <source>
        <strain evidence="1">GMI12077</strain>
    </source>
</reference>
<proteinExistence type="predicted"/>
<name>A0ACD4PC95_9PSED</name>
<organism evidence="1 2">
    <name type="scientific">Pseudomonas fortuita</name>
    <dbReference type="NCBI Taxonomy" id="3233375"/>
    <lineage>
        <taxon>Bacteria</taxon>
        <taxon>Pseudomonadati</taxon>
        <taxon>Pseudomonadota</taxon>
        <taxon>Gammaproteobacteria</taxon>
        <taxon>Pseudomonadales</taxon>
        <taxon>Pseudomonadaceae</taxon>
        <taxon>Pseudomonas</taxon>
    </lineage>
</organism>
<evidence type="ECO:0000313" key="1">
    <source>
        <dbReference type="EMBL" id="WAP65478.1"/>
    </source>
</evidence>
<keyword evidence="2" id="KW-1185">Reference proteome</keyword>
<gene>
    <name evidence="1" type="ORF">OZ911_08770</name>
</gene>
<evidence type="ECO:0000313" key="2">
    <source>
        <dbReference type="Proteomes" id="UP001163982"/>
    </source>
</evidence>
<protein>
    <submittedName>
        <fullName evidence="1">DUF3168 domain-containing protein</fullName>
    </submittedName>
</protein>
<sequence length="127" mass="14246">MSDPSFALQVALFARLEAEVSCPVFDGAPMNQAMPYVSLDSEVSVPSDILSKRRDTRLIYLSVWSCFKGQEEVKRIMAEIDAAVHQRPLPLETGRVISIRVDRKHAQRDADGETYQGSVTLRVLTEH</sequence>
<dbReference type="Proteomes" id="UP001163982">
    <property type="component" value="Chromosome"/>
</dbReference>
<dbReference type="EMBL" id="CP114035">
    <property type="protein sequence ID" value="WAP65478.1"/>
    <property type="molecule type" value="Genomic_DNA"/>
</dbReference>